<name>X1DT19_9ZZZZ</name>
<dbReference type="AlphaFoldDB" id="X1DT19"/>
<sequence>MRKEKDGTKSKTVYVPTGQPVGRPRKNPAPAPIPVHKDDLKNYKEFKTLVRKSMDPPPEVMPADQGNYGPGKEGRNTNGQTWDQREAQKKKDKQNAVRWLDDLLSGPPT</sequence>
<dbReference type="EMBL" id="BARU01000647">
    <property type="protein sequence ID" value="GAH23307.1"/>
    <property type="molecule type" value="Genomic_DNA"/>
</dbReference>
<accession>X1DT19</accession>
<feature type="compositionally biased region" description="Basic and acidic residues" evidence="1">
    <location>
        <begin position="83"/>
        <end position="101"/>
    </location>
</feature>
<evidence type="ECO:0000313" key="2">
    <source>
        <dbReference type="EMBL" id="GAH23307.1"/>
    </source>
</evidence>
<gene>
    <name evidence="2" type="ORF">S03H2_02038</name>
</gene>
<organism evidence="2">
    <name type="scientific">marine sediment metagenome</name>
    <dbReference type="NCBI Taxonomy" id="412755"/>
    <lineage>
        <taxon>unclassified sequences</taxon>
        <taxon>metagenomes</taxon>
        <taxon>ecological metagenomes</taxon>
    </lineage>
</organism>
<feature type="region of interest" description="Disordered" evidence="1">
    <location>
        <begin position="1"/>
        <end position="109"/>
    </location>
</feature>
<reference evidence="2" key="1">
    <citation type="journal article" date="2014" name="Front. Microbiol.">
        <title>High frequency of phylogenetically diverse reductive dehalogenase-homologous genes in deep subseafloor sedimentary metagenomes.</title>
        <authorList>
            <person name="Kawai M."/>
            <person name="Futagami T."/>
            <person name="Toyoda A."/>
            <person name="Takaki Y."/>
            <person name="Nishi S."/>
            <person name="Hori S."/>
            <person name="Arai W."/>
            <person name="Tsubouchi T."/>
            <person name="Morono Y."/>
            <person name="Uchiyama I."/>
            <person name="Ito T."/>
            <person name="Fujiyama A."/>
            <person name="Inagaki F."/>
            <person name="Takami H."/>
        </authorList>
    </citation>
    <scope>NUCLEOTIDE SEQUENCE</scope>
    <source>
        <strain evidence="2">Expedition CK06-06</strain>
    </source>
</reference>
<comment type="caution">
    <text evidence="2">The sequence shown here is derived from an EMBL/GenBank/DDBJ whole genome shotgun (WGS) entry which is preliminary data.</text>
</comment>
<feature type="compositionally biased region" description="Basic and acidic residues" evidence="1">
    <location>
        <begin position="35"/>
        <end position="54"/>
    </location>
</feature>
<proteinExistence type="predicted"/>
<protein>
    <submittedName>
        <fullName evidence="2">Uncharacterized protein</fullName>
    </submittedName>
</protein>
<evidence type="ECO:0000256" key="1">
    <source>
        <dbReference type="SAM" id="MobiDB-lite"/>
    </source>
</evidence>